<proteinExistence type="predicted"/>
<name>A0ABQ4YEB8_9ASTR</name>
<evidence type="ECO:0000313" key="3">
    <source>
        <dbReference type="Proteomes" id="UP001151760"/>
    </source>
</evidence>
<dbReference type="Proteomes" id="UP001151760">
    <property type="component" value="Unassembled WGS sequence"/>
</dbReference>
<dbReference type="PANTHER" id="PTHR34222">
    <property type="entry name" value="GAG_PRE-INTEGRS DOMAIN-CONTAINING PROTEIN"/>
    <property type="match status" value="1"/>
</dbReference>
<reference evidence="2" key="2">
    <citation type="submission" date="2022-01" db="EMBL/GenBank/DDBJ databases">
        <authorList>
            <person name="Yamashiro T."/>
            <person name="Shiraishi A."/>
            <person name="Satake H."/>
            <person name="Nakayama K."/>
        </authorList>
    </citation>
    <scope>NUCLEOTIDE SEQUENCE</scope>
</reference>
<organism evidence="2 3">
    <name type="scientific">Tanacetum coccineum</name>
    <dbReference type="NCBI Taxonomy" id="301880"/>
    <lineage>
        <taxon>Eukaryota</taxon>
        <taxon>Viridiplantae</taxon>
        <taxon>Streptophyta</taxon>
        <taxon>Embryophyta</taxon>
        <taxon>Tracheophyta</taxon>
        <taxon>Spermatophyta</taxon>
        <taxon>Magnoliopsida</taxon>
        <taxon>eudicotyledons</taxon>
        <taxon>Gunneridae</taxon>
        <taxon>Pentapetalae</taxon>
        <taxon>asterids</taxon>
        <taxon>campanulids</taxon>
        <taxon>Asterales</taxon>
        <taxon>Asteraceae</taxon>
        <taxon>Asteroideae</taxon>
        <taxon>Anthemideae</taxon>
        <taxon>Anthemidinae</taxon>
        <taxon>Tanacetum</taxon>
    </lineage>
</organism>
<reference evidence="2" key="1">
    <citation type="journal article" date="2022" name="Int. J. Mol. Sci.">
        <title>Draft Genome of Tanacetum Coccineum: Genomic Comparison of Closely Related Tanacetum-Family Plants.</title>
        <authorList>
            <person name="Yamashiro T."/>
            <person name="Shiraishi A."/>
            <person name="Nakayama K."/>
            <person name="Satake H."/>
        </authorList>
    </citation>
    <scope>NUCLEOTIDE SEQUENCE</scope>
</reference>
<sequence>LHYKIHTLSQSGSSIADYYHKLNALWKQFDALVELPRCTYHVADGFKKRNQLMKLMLFLIGLPLVILLRPLKDLGLLHSLLMFLIERIIRDLRCFKIIGYPPNFGKKKAGQNVKGKNVSNNDVGSSSSSGFFDEQLSTLISFIKENSVNGKGVQANMADSTVSHPNGIEAFITKISNMPLTDYLTLFDVLVVPEYCVSLMSVHKVARDSKMIFAFDELKYYILNQDLNARKVLGTGRQFGGYITLMEIKVENLRVFALIMFVFLSKYTWNYRLGHPADQVLNVLRPSLLFENDKSDVMCDICQRAKQTREPFPLSDHVSTEIRKLVHLDL</sequence>
<keyword evidence="1" id="KW-0812">Transmembrane</keyword>
<evidence type="ECO:0000256" key="1">
    <source>
        <dbReference type="SAM" id="Phobius"/>
    </source>
</evidence>
<comment type="caution">
    <text evidence="2">The sequence shown here is derived from an EMBL/GenBank/DDBJ whole genome shotgun (WGS) entry which is preliminary data.</text>
</comment>
<gene>
    <name evidence="2" type="ORF">Tco_0725182</name>
</gene>
<dbReference type="EMBL" id="BQNB010010294">
    <property type="protein sequence ID" value="GJS75301.1"/>
    <property type="molecule type" value="Genomic_DNA"/>
</dbReference>
<dbReference type="PANTHER" id="PTHR34222:SF99">
    <property type="entry name" value="PROTEIN, PUTATIVE-RELATED"/>
    <property type="match status" value="1"/>
</dbReference>
<keyword evidence="1" id="KW-1133">Transmembrane helix</keyword>
<feature type="non-terminal residue" evidence="2">
    <location>
        <position position="1"/>
    </location>
</feature>
<accession>A0ABQ4YEB8</accession>
<feature type="transmembrane region" description="Helical" evidence="1">
    <location>
        <begin position="55"/>
        <end position="71"/>
    </location>
</feature>
<keyword evidence="1" id="KW-0472">Membrane</keyword>
<protein>
    <submittedName>
        <fullName evidence="2">Ribonuclease H-like domain-containing protein</fullName>
    </submittedName>
</protein>
<evidence type="ECO:0000313" key="2">
    <source>
        <dbReference type="EMBL" id="GJS75301.1"/>
    </source>
</evidence>
<keyword evidence="3" id="KW-1185">Reference proteome</keyword>